<accession>A0A9X1PCA1</accession>
<proteinExistence type="predicted"/>
<dbReference type="AlphaFoldDB" id="A0A9X1PCA1"/>
<dbReference type="CDD" id="cd24012">
    <property type="entry name" value="ASKHA_NBD_KDGal-kinase"/>
    <property type="match status" value="1"/>
</dbReference>
<dbReference type="InterPro" id="IPR007729">
    <property type="entry name" value="DGOK"/>
</dbReference>
<sequence length="335" mass="37963">MKRYLLCCDWGTTSFRLRLVNRADQELINEVSSQKGIGHTYNLWKQHEASEPERITFFKKQLKNQIDILSAKVGFSLDNIKILLSGMASSSIGMQEIPYAQLPFALDGSDVLIKHHEADETLPNDIMLFSGVRGSRDVMRGEETQLIGLAEMIHLSADIDTIFILPGTHSKHLYIKKGVLVDFKTYMTGEVFNVMSSYSILKDSVTVNSDKQFNALEWAAFDDGIAESEHSEILNALFTVRTRQLFDLLDKKQNAMYLSGILIGSELRQLKRETKWQLVLCCGQNLHALYHKAIETLQLSERTFTVPPEMVDNAASAGQIKIFEFQNLLLNKINL</sequence>
<dbReference type="InterPro" id="IPR042258">
    <property type="entry name" value="DGOK_N"/>
</dbReference>
<keyword evidence="2" id="KW-1185">Reference proteome</keyword>
<dbReference type="EMBL" id="JAJTTA010000002">
    <property type="protein sequence ID" value="MCF0041897.1"/>
    <property type="molecule type" value="Genomic_DNA"/>
</dbReference>
<comment type="caution">
    <text evidence="1">The sequence shown here is derived from an EMBL/GenBank/DDBJ whole genome shotgun (WGS) entry which is preliminary data.</text>
</comment>
<dbReference type="Proteomes" id="UP001139700">
    <property type="component" value="Unassembled WGS sequence"/>
</dbReference>
<evidence type="ECO:0000313" key="2">
    <source>
        <dbReference type="Proteomes" id="UP001139700"/>
    </source>
</evidence>
<dbReference type="RefSeq" id="WP_234614698.1">
    <property type="nucleotide sequence ID" value="NZ_CP098806.1"/>
</dbReference>
<dbReference type="Gene3D" id="3.30.420.300">
    <property type="entry name" value="2-keto-3-deoxy-galactonokinase, substrate binding domain"/>
    <property type="match status" value="1"/>
</dbReference>
<gene>
    <name evidence="1" type="ORF">LXM24_17455</name>
</gene>
<dbReference type="InterPro" id="IPR042257">
    <property type="entry name" value="DGOK_C"/>
</dbReference>
<dbReference type="GO" id="GO:0034194">
    <property type="term" value="P:D-galactonate catabolic process"/>
    <property type="evidence" value="ECO:0007669"/>
    <property type="project" value="InterPro"/>
</dbReference>
<dbReference type="GO" id="GO:0008671">
    <property type="term" value="F:2-dehydro-3-deoxygalactonokinase activity"/>
    <property type="evidence" value="ECO:0007669"/>
    <property type="project" value="InterPro"/>
</dbReference>
<organism evidence="1 2">
    <name type="scientific">Dyadobacter fanqingshengii</name>
    <dbReference type="NCBI Taxonomy" id="2906443"/>
    <lineage>
        <taxon>Bacteria</taxon>
        <taxon>Pseudomonadati</taxon>
        <taxon>Bacteroidota</taxon>
        <taxon>Cytophagia</taxon>
        <taxon>Cytophagales</taxon>
        <taxon>Spirosomataceae</taxon>
        <taxon>Dyadobacter</taxon>
    </lineage>
</organism>
<protein>
    <submittedName>
        <fullName evidence="1">2-dehydro-3-deoxygalactonokinase</fullName>
    </submittedName>
</protein>
<dbReference type="Gene3D" id="3.30.420.310">
    <property type="entry name" value="2-keto-3-deoxy-galactonokinase, C-terminal domain"/>
    <property type="match status" value="1"/>
</dbReference>
<evidence type="ECO:0000313" key="1">
    <source>
        <dbReference type="EMBL" id="MCF0041897.1"/>
    </source>
</evidence>
<dbReference type="Pfam" id="PF05035">
    <property type="entry name" value="DGOK"/>
    <property type="match status" value="1"/>
</dbReference>
<reference evidence="1" key="1">
    <citation type="submission" date="2021-12" db="EMBL/GenBank/DDBJ databases">
        <title>Novel species in genus Dyadobacter.</title>
        <authorList>
            <person name="Ma C."/>
        </authorList>
    </citation>
    <scope>NUCLEOTIDE SEQUENCE</scope>
    <source>
        <strain evidence="1">CY399</strain>
    </source>
</reference>
<name>A0A9X1PCA1_9BACT</name>